<evidence type="ECO:0000313" key="5">
    <source>
        <dbReference type="EMBL" id="CDR30801.1"/>
    </source>
</evidence>
<dbReference type="STRING" id="35623.Aocu_07280"/>
<dbReference type="Pfam" id="PF00128">
    <property type="entry name" value="Alpha-amylase"/>
    <property type="match status" value="1"/>
</dbReference>
<dbReference type="CDD" id="cd11333">
    <property type="entry name" value="AmyAc_SI_OligoGlu_DGase"/>
    <property type="match status" value="1"/>
</dbReference>
<proteinExistence type="inferred from homology"/>
<evidence type="ECO:0000259" key="4">
    <source>
        <dbReference type="SMART" id="SM00642"/>
    </source>
</evidence>
<keyword evidence="3" id="KW-0326">Glycosidase</keyword>
<dbReference type="FunFam" id="3.90.400.10:FF:000002">
    <property type="entry name" value="Sucrose isomerase"/>
    <property type="match status" value="1"/>
</dbReference>
<dbReference type="InterPro" id="IPR045857">
    <property type="entry name" value="O16G_dom_2"/>
</dbReference>
<evidence type="ECO:0000313" key="6">
    <source>
        <dbReference type="Proteomes" id="UP000032434"/>
    </source>
</evidence>
<dbReference type="AlphaFoldDB" id="A0A061AGV1"/>
<dbReference type="EMBL" id="LK028559">
    <property type="protein sequence ID" value="CDR30801.1"/>
    <property type="molecule type" value="Genomic_DNA"/>
</dbReference>
<dbReference type="RefSeq" id="WP_045749303.1">
    <property type="nucleotide sequence ID" value="NZ_FUZK01000001.1"/>
</dbReference>
<feature type="domain" description="Glycosyl hydrolase family 13 catalytic" evidence="4">
    <location>
        <begin position="12"/>
        <end position="421"/>
    </location>
</feature>
<dbReference type="Gene3D" id="3.90.400.10">
    <property type="entry name" value="Oligo-1,6-glucosidase, Domain 2"/>
    <property type="match status" value="1"/>
</dbReference>
<evidence type="ECO:0000256" key="1">
    <source>
        <dbReference type="ARBA" id="ARBA00008061"/>
    </source>
</evidence>
<keyword evidence="2" id="KW-0378">Hydrolase</keyword>
<protein>
    <submittedName>
        <fullName evidence="5">Putative oligo-1,6-glucosidase</fullName>
    </submittedName>
</protein>
<dbReference type="FunCoup" id="A0A061AGV1">
    <property type="interactions" value="90"/>
</dbReference>
<accession>A0A061AGV1</accession>
<dbReference type="FunFam" id="3.20.20.80:FF:000064">
    <property type="entry name" value="Oligo-1,6-glucosidase"/>
    <property type="match status" value="1"/>
</dbReference>
<sequence>MKHWWMESVGYQIYIKSFFDSNNDGIGDINGITEKLDYLHLLGVNLIWITPFYDSPMDDNGYDVRDYYKVSNMYGTIDDFERLIEKAKSLGIKVILDFVLNHTSDEHPWFVESRKSRNNPFRDYYIWQDPKYVNGKRLEPTNWGSFFGGSAWKYDEATNQYYMKIFSDKMPDLNWKNPKVMDSMINVGKFWLELGVDGFRMDAVSHLERAPFIDSAFSKDIVLDWFKFSNLEGNHTYLKELNEKLFKPYGAFTIGEVGGEASIDEAIKYSSFTSNEMSMVFNFDHNWKNNVFDITDLKDLKVDVIGLKKVLSKWQETFKTIGWLPLNWLNHDQPRVVSHYGSMDYHSESAKMLATIMYMSRGTPFIYQGEEIGMTNYPFKSMDEINDVSTINSYHNQIKDRPNDKEMILKKSLMTTRDHPRTIMQWSSQKNAGFSQNKPWFHVNPNFIEINVSKQLSDPNSIFAHYQKLISLRRFSNYKETILYGDYQMILQDHPTIFSYIRKGPQKLVIIGSFSKDNETFDTNNLKFKKLVLSNYKDVILVNNKITLRPYEAIVYEVEESL</sequence>
<dbReference type="GO" id="GO:0004556">
    <property type="term" value="F:alpha-amylase activity"/>
    <property type="evidence" value="ECO:0007669"/>
    <property type="project" value="TreeGrafter"/>
</dbReference>
<name>A0A061AGV1_9MOLU</name>
<gene>
    <name evidence="5" type="primary">malL</name>
    <name evidence="5" type="ORF">Aocu_07280</name>
</gene>
<dbReference type="InterPro" id="IPR006047">
    <property type="entry name" value="GH13_cat_dom"/>
</dbReference>
<dbReference type="SUPFAM" id="SSF51445">
    <property type="entry name" value="(Trans)glycosidases"/>
    <property type="match status" value="1"/>
</dbReference>
<reference evidence="6" key="1">
    <citation type="submission" date="2014-05" db="EMBL/GenBank/DDBJ databases">
        <authorList>
            <person name="Kube M."/>
        </authorList>
    </citation>
    <scope>NUCLEOTIDE SEQUENCE [LARGE SCALE GENOMIC DNA]</scope>
</reference>
<dbReference type="Gene3D" id="2.60.40.1180">
    <property type="entry name" value="Golgi alpha-mannosidase II"/>
    <property type="match status" value="1"/>
</dbReference>
<dbReference type="InterPro" id="IPR013780">
    <property type="entry name" value="Glyco_hydro_b"/>
</dbReference>
<dbReference type="HOGENOM" id="CLU_006462_2_3_14"/>
<dbReference type="PANTHER" id="PTHR10357">
    <property type="entry name" value="ALPHA-AMYLASE FAMILY MEMBER"/>
    <property type="match status" value="1"/>
</dbReference>
<dbReference type="Gene3D" id="3.20.20.80">
    <property type="entry name" value="Glycosidases"/>
    <property type="match status" value="1"/>
</dbReference>
<dbReference type="InParanoid" id="A0A061AGV1"/>
<evidence type="ECO:0000256" key="3">
    <source>
        <dbReference type="ARBA" id="ARBA00023295"/>
    </source>
</evidence>
<evidence type="ECO:0000256" key="2">
    <source>
        <dbReference type="ARBA" id="ARBA00022801"/>
    </source>
</evidence>
<keyword evidence="6" id="KW-1185">Reference proteome</keyword>
<dbReference type="PANTHER" id="PTHR10357:SF179">
    <property type="entry name" value="NEUTRAL AND BASIC AMINO ACID TRANSPORT PROTEIN RBAT"/>
    <property type="match status" value="1"/>
</dbReference>
<dbReference type="SUPFAM" id="SSF51011">
    <property type="entry name" value="Glycosyl hydrolase domain"/>
    <property type="match status" value="1"/>
</dbReference>
<dbReference type="SMART" id="SM00642">
    <property type="entry name" value="Aamy"/>
    <property type="match status" value="1"/>
</dbReference>
<organism evidence="5 6">
    <name type="scientific">Acholeplasma oculi</name>
    <dbReference type="NCBI Taxonomy" id="35623"/>
    <lineage>
        <taxon>Bacteria</taxon>
        <taxon>Bacillati</taxon>
        <taxon>Mycoplasmatota</taxon>
        <taxon>Mollicutes</taxon>
        <taxon>Acholeplasmatales</taxon>
        <taxon>Acholeplasmataceae</taxon>
        <taxon>Acholeplasma</taxon>
    </lineage>
</organism>
<dbReference type="InterPro" id="IPR017853">
    <property type="entry name" value="GH"/>
</dbReference>
<dbReference type="GO" id="GO:0009313">
    <property type="term" value="P:oligosaccharide catabolic process"/>
    <property type="evidence" value="ECO:0007669"/>
    <property type="project" value="TreeGrafter"/>
</dbReference>
<dbReference type="OrthoDB" id="9805159at2"/>
<dbReference type="PATRIC" id="fig|35623.3.peg.728"/>
<dbReference type="KEGG" id="aoc:Aocu_07280"/>
<comment type="similarity">
    <text evidence="1">Belongs to the glycosyl hydrolase 13 family.</text>
</comment>
<dbReference type="Proteomes" id="UP000032434">
    <property type="component" value="Chromosome 1"/>
</dbReference>